<feature type="transmembrane region" description="Helical" evidence="8">
    <location>
        <begin position="128"/>
        <end position="147"/>
    </location>
</feature>
<evidence type="ECO:0000313" key="13">
    <source>
        <dbReference type="RefSeq" id="XP_055864599.1"/>
    </source>
</evidence>
<dbReference type="OrthoDB" id="2985014at2759"/>
<dbReference type="AlphaFoldDB" id="A0A9W2YP67"/>
<evidence type="ECO:0000256" key="8">
    <source>
        <dbReference type="SAM" id="Phobius"/>
    </source>
</evidence>
<evidence type="ECO:0000256" key="6">
    <source>
        <dbReference type="ARBA" id="ARBA00023136"/>
    </source>
</evidence>
<dbReference type="InterPro" id="IPR011701">
    <property type="entry name" value="MFS"/>
</dbReference>
<evidence type="ECO:0000313" key="10">
    <source>
        <dbReference type="Proteomes" id="UP001165740"/>
    </source>
</evidence>
<sequence>MGELIKAPMLFSQRFYMSLLAFIGLIMVYVTRVNISVAILCMIKNPVVNATLLNMSSWSNAENSSKRTACGEGRDSGGAGLSNKSELQTGEFDWDKLTRSELLSMYFYGYIITQIPSGWLASRYGGKRVWGVNMLVCGICSLVSPICARTHVYLLYFVRFVLGVAAGVTFPCLHALLGQWAPPLERTILTACTFSGIPIGNIVTFSISGVLCQSGFDNGWGSIFYLSGIFTVLWVIAWFLMTADTPAQHKWISERERVYIESSIGKGAVKKVRYVPWLKMFTSGPLWAVIVGHFCSNYLAYTLITSLPTFMKESLNFDIKQNGVLSSLPYVCQFVSTVSVGHAADLIRQRGWISTTNVRKSFQVISFLGITLFVSIVGLMSCEQRHIAVLFLCLCTVFNSLSRGGYVVNHLDLAPSYAGILFGITNTAGTIPGMIAPIIAGALTPNRTADEWRIVFYVCAAVAAFGAVVYFFLADGELQEWAVPPDVKIKMDILEPHMITKDKPPSLTTLLTPDKVNSVPETAKVSAQEIQQENEVDSEKLQEILKSDENIQIYRF</sequence>
<dbReference type="Proteomes" id="UP001165740">
    <property type="component" value="Chromosome 13"/>
</dbReference>
<reference evidence="11 12" key="1">
    <citation type="submission" date="2025-04" db="UniProtKB">
        <authorList>
            <consortium name="RefSeq"/>
        </authorList>
    </citation>
    <scope>IDENTIFICATION</scope>
</reference>
<evidence type="ECO:0000256" key="1">
    <source>
        <dbReference type="ARBA" id="ARBA00004141"/>
    </source>
</evidence>
<evidence type="ECO:0000313" key="11">
    <source>
        <dbReference type="RefSeq" id="XP_055864597.1"/>
    </source>
</evidence>
<dbReference type="GeneID" id="106059464"/>
<dbReference type="RefSeq" id="XP_055864597.1">
    <property type="nucleotide sequence ID" value="XM_056008622.1"/>
</dbReference>
<organism evidence="10 11">
    <name type="scientific">Biomphalaria glabrata</name>
    <name type="common">Bloodfluke planorb</name>
    <name type="synonym">Freshwater snail</name>
    <dbReference type="NCBI Taxonomy" id="6526"/>
    <lineage>
        <taxon>Eukaryota</taxon>
        <taxon>Metazoa</taxon>
        <taxon>Spiralia</taxon>
        <taxon>Lophotrochozoa</taxon>
        <taxon>Mollusca</taxon>
        <taxon>Gastropoda</taxon>
        <taxon>Heterobranchia</taxon>
        <taxon>Euthyneura</taxon>
        <taxon>Panpulmonata</taxon>
        <taxon>Hygrophila</taxon>
        <taxon>Lymnaeoidea</taxon>
        <taxon>Planorbidae</taxon>
        <taxon>Biomphalaria</taxon>
    </lineage>
</organism>
<evidence type="ECO:0000313" key="12">
    <source>
        <dbReference type="RefSeq" id="XP_055864598.1"/>
    </source>
</evidence>
<dbReference type="InterPro" id="IPR050382">
    <property type="entry name" value="MFS_Na/Anion_cotransporter"/>
</dbReference>
<feature type="transmembrane region" description="Helical" evidence="8">
    <location>
        <begin position="223"/>
        <end position="241"/>
    </location>
</feature>
<evidence type="ECO:0000256" key="2">
    <source>
        <dbReference type="ARBA" id="ARBA00022448"/>
    </source>
</evidence>
<dbReference type="InterPro" id="IPR036259">
    <property type="entry name" value="MFS_trans_sf"/>
</dbReference>
<gene>
    <name evidence="11 12 13" type="primary">LOC106059464</name>
</gene>
<feature type="transmembrane region" description="Helical" evidence="8">
    <location>
        <begin position="105"/>
        <end position="122"/>
    </location>
</feature>
<feature type="transmembrane region" description="Helical" evidence="8">
    <location>
        <begin position="420"/>
        <end position="442"/>
    </location>
</feature>
<dbReference type="RefSeq" id="XP_055864598.1">
    <property type="nucleotide sequence ID" value="XM_056008623.1"/>
</dbReference>
<evidence type="ECO:0000256" key="3">
    <source>
        <dbReference type="ARBA" id="ARBA00022692"/>
    </source>
</evidence>
<dbReference type="Pfam" id="PF07690">
    <property type="entry name" value="MFS_1"/>
    <property type="match status" value="1"/>
</dbReference>
<feature type="transmembrane region" description="Helical" evidence="8">
    <location>
        <begin position="286"/>
        <end position="311"/>
    </location>
</feature>
<dbReference type="InterPro" id="IPR020846">
    <property type="entry name" value="MFS_dom"/>
</dbReference>
<feature type="region of interest" description="Disordered" evidence="7">
    <location>
        <begin position="62"/>
        <end position="84"/>
    </location>
</feature>
<dbReference type="PROSITE" id="PS50850">
    <property type="entry name" value="MFS"/>
    <property type="match status" value="1"/>
</dbReference>
<feature type="transmembrane region" description="Helical" evidence="8">
    <location>
        <begin position="389"/>
        <end position="408"/>
    </location>
</feature>
<evidence type="ECO:0000256" key="7">
    <source>
        <dbReference type="SAM" id="MobiDB-lite"/>
    </source>
</evidence>
<dbReference type="GO" id="GO:0015293">
    <property type="term" value="F:symporter activity"/>
    <property type="evidence" value="ECO:0007669"/>
    <property type="project" value="UniProtKB-KW"/>
</dbReference>
<dbReference type="PANTHER" id="PTHR11662:SF399">
    <property type="entry name" value="FI19708P1-RELATED"/>
    <property type="match status" value="1"/>
</dbReference>
<protein>
    <submittedName>
        <fullName evidence="11 12">Sialin-like</fullName>
    </submittedName>
</protein>
<feature type="transmembrane region" description="Helical" evidence="8">
    <location>
        <begin position="364"/>
        <end position="382"/>
    </location>
</feature>
<feature type="transmembrane region" description="Helical" evidence="8">
    <location>
        <begin position="454"/>
        <end position="473"/>
    </location>
</feature>
<dbReference type="SUPFAM" id="SSF103473">
    <property type="entry name" value="MFS general substrate transporter"/>
    <property type="match status" value="1"/>
</dbReference>
<keyword evidence="10" id="KW-1185">Reference proteome</keyword>
<keyword evidence="3 8" id="KW-0812">Transmembrane</keyword>
<feature type="transmembrane region" description="Helical" evidence="8">
    <location>
        <begin position="188"/>
        <end position="211"/>
    </location>
</feature>
<evidence type="ECO:0000256" key="5">
    <source>
        <dbReference type="ARBA" id="ARBA00022989"/>
    </source>
</evidence>
<dbReference type="FunFam" id="1.20.1250.20:FF:000423">
    <property type="entry name" value="Putative inorganic phosphate cotransporter-like Protein"/>
    <property type="match status" value="1"/>
</dbReference>
<dbReference type="OMA" id="EWRYVFF"/>
<feature type="domain" description="Major facilitator superfamily (MFS) profile" evidence="9">
    <location>
        <begin position="17"/>
        <end position="478"/>
    </location>
</feature>
<evidence type="ECO:0000259" key="9">
    <source>
        <dbReference type="PROSITE" id="PS50850"/>
    </source>
</evidence>
<dbReference type="Gene3D" id="1.20.1250.20">
    <property type="entry name" value="MFS general substrate transporter like domains"/>
    <property type="match status" value="2"/>
</dbReference>
<comment type="subcellular location">
    <subcellularLocation>
        <location evidence="1">Membrane</location>
        <topology evidence="1">Multi-pass membrane protein</topology>
    </subcellularLocation>
</comment>
<accession>A0A9W2YP67</accession>
<dbReference type="CDD" id="cd17318">
    <property type="entry name" value="MFS_SLC17"/>
    <property type="match status" value="1"/>
</dbReference>
<dbReference type="PROSITE" id="PS00217">
    <property type="entry name" value="SUGAR_TRANSPORT_2"/>
    <property type="match status" value="1"/>
</dbReference>
<name>A0A9W2YP67_BIOGL</name>
<dbReference type="PANTHER" id="PTHR11662">
    <property type="entry name" value="SOLUTE CARRIER FAMILY 17"/>
    <property type="match status" value="1"/>
</dbReference>
<feature type="transmembrane region" description="Helical" evidence="8">
    <location>
        <begin position="323"/>
        <end position="344"/>
    </location>
</feature>
<dbReference type="GO" id="GO:0016020">
    <property type="term" value="C:membrane"/>
    <property type="evidence" value="ECO:0007669"/>
    <property type="project" value="UniProtKB-SubCell"/>
</dbReference>
<evidence type="ECO:0000256" key="4">
    <source>
        <dbReference type="ARBA" id="ARBA00022847"/>
    </source>
</evidence>
<feature type="transmembrane region" description="Helical" evidence="8">
    <location>
        <begin position="154"/>
        <end position="176"/>
    </location>
</feature>
<dbReference type="FunFam" id="1.20.1250.20:FF:000003">
    <property type="entry name" value="Solute carrier family 17 member 3"/>
    <property type="match status" value="1"/>
</dbReference>
<dbReference type="GO" id="GO:0006820">
    <property type="term" value="P:monoatomic anion transport"/>
    <property type="evidence" value="ECO:0007669"/>
    <property type="project" value="TreeGrafter"/>
</dbReference>
<dbReference type="InterPro" id="IPR005829">
    <property type="entry name" value="Sugar_transporter_CS"/>
</dbReference>
<keyword evidence="2" id="KW-0813">Transport</keyword>
<keyword evidence="4" id="KW-0769">Symport</keyword>
<proteinExistence type="predicted"/>
<keyword evidence="6 8" id="KW-0472">Membrane</keyword>
<keyword evidence="5 8" id="KW-1133">Transmembrane helix</keyword>
<dbReference type="RefSeq" id="XP_055864599.1">
    <property type="nucleotide sequence ID" value="XM_056008624.1"/>
</dbReference>
<feature type="transmembrane region" description="Helical" evidence="8">
    <location>
        <begin position="15"/>
        <end position="35"/>
    </location>
</feature>